<dbReference type="EMBL" id="QWGA01000003">
    <property type="protein sequence ID" value="RIJ31452.1"/>
    <property type="molecule type" value="Genomic_DNA"/>
</dbReference>
<evidence type="ECO:0000313" key="2">
    <source>
        <dbReference type="EMBL" id="RIJ31452.1"/>
    </source>
</evidence>
<dbReference type="RefSeq" id="WP_119452947.1">
    <property type="nucleotide sequence ID" value="NZ_QWGA01000003.1"/>
</dbReference>
<evidence type="ECO:0000259" key="1">
    <source>
        <dbReference type="Pfam" id="PF18864"/>
    </source>
</evidence>
<name>A0A399RNR1_9PROT</name>
<feature type="domain" description="AbiTii" evidence="1">
    <location>
        <begin position="4"/>
        <end position="187"/>
    </location>
</feature>
<organism evidence="2 3">
    <name type="scientific">Henriciella algicola</name>
    <dbReference type="NCBI Taxonomy" id="1608422"/>
    <lineage>
        <taxon>Bacteria</taxon>
        <taxon>Pseudomonadati</taxon>
        <taxon>Pseudomonadota</taxon>
        <taxon>Alphaproteobacteria</taxon>
        <taxon>Hyphomonadales</taxon>
        <taxon>Hyphomonadaceae</taxon>
        <taxon>Henriciella</taxon>
    </lineage>
</organism>
<dbReference type="AlphaFoldDB" id="A0A399RNR1"/>
<protein>
    <recommendedName>
        <fullName evidence="1">AbiTii domain-containing protein</fullName>
    </recommendedName>
</protein>
<reference evidence="2 3" key="1">
    <citation type="submission" date="2018-08" db="EMBL/GenBank/DDBJ databases">
        <title>Henriciella mobilis sp. nov., isolated from seawater.</title>
        <authorList>
            <person name="Cheng H."/>
            <person name="Wu Y.-H."/>
            <person name="Xu X.-W."/>
            <person name="Guo L.-L."/>
        </authorList>
    </citation>
    <scope>NUCLEOTIDE SEQUENCE [LARGE SCALE GENOMIC DNA]</scope>
    <source>
        <strain evidence="2 3">CCUG67844</strain>
    </source>
</reference>
<evidence type="ECO:0000313" key="3">
    <source>
        <dbReference type="Proteomes" id="UP000265845"/>
    </source>
</evidence>
<sequence length="304" mass="33323">MSTSLVKDIQKDAIKADSDLVALLRKCKVVAANLGSNEALKWINNELNGYTSVPEEEIPEYRETQGKWQFWNPYNGWCPIIFPEELAKVACEARLPESISTIWALSKKDLTSALTLSCGPSKEEAIRRLLRASGDFFETELRFVIPTNLPTKIVEAVKNLVLDWSLELSTEGVIDEDSDFTEDKVEKGTSISNQYFIQNVGMLGNVDGSSNVANTVTVTQKINLKNVSNTLDQIESAKASLPPELIASTEKLSEQIRAEIKKTEPDQSFIFGALQSLKNILEGATGNLAAQGASALIASLLQAI</sequence>
<dbReference type="Proteomes" id="UP000265845">
    <property type="component" value="Unassembled WGS sequence"/>
</dbReference>
<dbReference type="InterPro" id="IPR041304">
    <property type="entry name" value="AbiTii"/>
</dbReference>
<keyword evidence="3" id="KW-1185">Reference proteome</keyword>
<gene>
    <name evidence="2" type="ORF">D1222_04155</name>
</gene>
<comment type="caution">
    <text evidence="2">The sequence shown here is derived from an EMBL/GenBank/DDBJ whole genome shotgun (WGS) entry which is preliminary data.</text>
</comment>
<proteinExistence type="predicted"/>
<dbReference type="OrthoDB" id="6360084at2"/>
<accession>A0A399RNR1</accession>
<dbReference type="Pfam" id="PF18864">
    <property type="entry name" value="AbiTii"/>
    <property type="match status" value="1"/>
</dbReference>